<dbReference type="KEGG" id="cqu:CpipJ_CPIJ003855"/>
<proteinExistence type="predicted"/>
<organism>
    <name type="scientific">Culex quinquefasciatus</name>
    <name type="common">Southern house mosquito</name>
    <name type="synonym">Culex pungens</name>
    <dbReference type="NCBI Taxonomy" id="7176"/>
    <lineage>
        <taxon>Eukaryota</taxon>
        <taxon>Metazoa</taxon>
        <taxon>Ecdysozoa</taxon>
        <taxon>Arthropoda</taxon>
        <taxon>Hexapoda</taxon>
        <taxon>Insecta</taxon>
        <taxon>Pterygota</taxon>
        <taxon>Neoptera</taxon>
        <taxon>Endopterygota</taxon>
        <taxon>Diptera</taxon>
        <taxon>Nematocera</taxon>
        <taxon>Culicoidea</taxon>
        <taxon>Culicidae</taxon>
        <taxon>Culicinae</taxon>
        <taxon>Culicini</taxon>
        <taxon>Culex</taxon>
        <taxon>Culex</taxon>
    </lineage>
</organism>
<gene>
    <name evidence="5" type="primary">6035271</name>
    <name evidence="4" type="ORF">CpipJ_CPIJ003855</name>
</gene>
<keyword evidence="1" id="KW-0175">Coiled coil</keyword>
<dbReference type="InterPro" id="IPR000315">
    <property type="entry name" value="Znf_B-box"/>
</dbReference>
<evidence type="ECO:0000256" key="2">
    <source>
        <dbReference type="SAM" id="MobiDB-lite"/>
    </source>
</evidence>
<dbReference type="EnsemblMetazoa" id="CPIJ003855-RA">
    <property type="protein sequence ID" value="CPIJ003855-PA"/>
    <property type="gene ID" value="CPIJ003855"/>
</dbReference>
<dbReference type="Proteomes" id="UP000002320">
    <property type="component" value="Unassembled WGS sequence"/>
</dbReference>
<sequence>MSLVPVPVCSGCGQVAAVSISCSTCCLLCCATCFGLTSSDFGGGARLLSLLSVRVCSMCSEPVPLTAPEQVEASPAVVPDEGATDSTEVSEEVPTAPSSNPEQTPTPAISESEAPSTAADKGIIGKDDQVRVPEPVVVKRERCWIHGKDLKLFCLQCDECICGECFLDAGGHMRHQIDFVEAVYKEKRAETERKLAALDEKVKHLKQDVVQVVKNLEIVEVAERDVLGEIEAVCEEAKEGIARLTGQRKRVLKIQAELPAKKQKLNEVLTQMVEKLPPEEFFKQQPQVEKQCDEISQCIPVSTFQPVEFEDIGW</sequence>
<dbReference type="Pfam" id="PF00643">
    <property type="entry name" value="zf-B_box"/>
    <property type="match status" value="1"/>
</dbReference>
<feature type="coiled-coil region" evidence="1">
    <location>
        <begin position="181"/>
        <end position="215"/>
    </location>
</feature>
<dbReference type="PANTHER" id="PTHR24103">
    <property type="entry name" value="E3 UBIQUITIN-PROTEIN LIGASE TRIM"/>
    <property type="match status" value="1"/>
</dbReference>
<evidence type="ECO:0000256" key="1">
    <source>
        <dbReference type="SAM" id="Coils"/>
    </source>
</evidence>
<keyword evidence="6" id="KW-1185">Reference proteome</keyword>
<dbReference type="HOGENOM" id="CLU_886384_0_0_1"/>
<evidence type="ECO:0000259" key="3">
    <source>
        <dbReference type="Pfam" id="PF00643"/>
    </source>
</evidence>
<dbReference type="Gene3D" id="3.30.160.60">
    <property type="entry name" value="Classic Zinc Finger"/>
    <property type="match status" value="1"/>
</dbReference>
<dbReference type="InParanoid" id="B0W9V8"/>
<dbReference type="SUPFAM" id="SSF57845">
    <property type="entry name" value="B-box zinc-binding domain"/>
    <property type="match status" value="1"/>
</dbReference>
<reference evidence="5" key="2">
    <citation type="submission" date="2021-02" db="UniProtKB">
        <authorList>
            <consortium name="EnsemblMetazoa"/>
        </authorList>
    </citation>
    <scope>IDENTIFICATION</scope>
    <source>
        <strain evidence="5">JHB</strain>
    </source>
</reference>
<dbReference type="EMBL" id="DS231866">
    <property type="protein sequence ID" value="EDS40525.1"/>
    <property type="molecule type" value="Genomic_DNA"/>
</dbReference>
<evidence type="ECO:0000313" key="4">
    <source>
        <dbReference type="EMBL" id="EDS40525.1"/>
    </source>
</evidence>
<accession>B0W9V8</accession>
<dbReference type="InterPro" id="IPR050143">
    <property type="entry name" value="TRIM/RBCC"/>
</dbReference>
<evidence type="ECO:0000313" key="6">
    <source>
        <dbReference type="Proteomes" id="UP000002320"/>
    </source>
</evidence>
<dbReference type="OMA" id="RERCWIH"/>
<dbReference type="OrthoDB" id="7755133at2759"/>
<protein>
    <recommendedName>
        <fullName evidence="3">B box-type domain-containing protein</fullName>
    </recommendedName>
</protein>
<feature type="region of interest" description="Disordered" evidence="2">
    <location>
        <begin position="70"/>
        <end position="125"/>
    </location>
</feature>
<dbReference type="VEuPathDB" id="VectorBase:CPIJ003855"/>
<feature type="compositionally biased region" description="Polar residues" evidence="2">
    <location>
        <begin position="96"/>
        <end position="115"/>
    </location>
</feature>
<name>B0W9V8_CULQU</name>
<feature type="domain" description="B box-type" evidence="3">
    <location>
        <begin position="141"/>
        <end position="178"/>
    </location>
</feature>
<evidence type="ECO:0000313" key="5">
    <source>
        <dbReference type="EnsemblMetazoa" id="CPIJ003855-PA"/>
    </source>
</evidence>
<dbReference type="GO" id="GO:0008270">
    <property type="term" value="F:zinc ion binding"/>
    <property type="evidence" value="ECO:0007669"/>
    <property type="project" value="InterPro"/>
</dbReference>
<dbReference type="VEuPathDB" id="VectorBase:CQUJHB003497"/>
<dbReference type="AlphaFoldDB" id="B0W9V8"/>
<reference evidence="4" key="1">
    <citation type="submission" date="2007-03" db="EMBL/GenBank/DDBJ databases">
        <title>Annotation of Culex pipiens quinquefasciatus.</title>
        <authorList>
            <consortium name="The Broad Institute Genome Sequencing Platform"/>
            <person name="Atkinson P.W."/>
            <person name="Hemingway J."/>
            <person name="Christensen B.M."/>
            <person name="Higgs S."/>
            <person name="Kodira C."/>
            <person name="Hannick L."/>
            <person name="Megy K."/>
            <person name="O'Leary S."/>
            <person name="Pearson M."/>
            <person name="Haas B.J."/>
            <person name="Mauceli E."/>
            <person name="Wortman J.R."/>
            <person name="Lee N.H."/>
            <person name="Guigo R."/>
            <person name="Stanke M."/>
            <person name="Alvarado L."/>
            <person name="Amedeo P."/>
            <person name="Antoine C.H."/>
            <person name="Arensburger P."/>
            <person name="Bidwell S.L."/>
            <person name="Crawford M."/>
            <person name="Camaro F."/>
            <person name="Devon K."/>
            <person name="Engels R."/>
            <person name="Hammond M."/>
            <person name="Howarth C."/>
            <person name="Koehrsen M."/>
            <person name="Lawson D."/>
            <person name="Montgomery P."/>
            <person name="Nene V."/>
            <person name="Nusbaum C."/>
            <person name="Puiu D."/>
            <person name="Romero-Severson J."/>
            <person name="Severson D.W."/>
            <person name="Shumway M."/>
            <person name="Sisk P."/>
            <person name="Stolte C."/>
            <person name="Zeng Q."/>
            <person name="Eisenstadt E."/>
            <person name="Fraser-Liggett C."/>
            <person name="Strausberg R."/>
            <person name="Galagan J."/>
            <person name="Birren B."/>
            <person name="Collins F.H."/>
        </authorList>
    </citation>
    <scope>NUCLEOTIDE SEQUENCE [LARGE SCALE GENOMIC DNA]</scope>
    <source>
        <strain evidence="4">JHB</strain>
    </source>
</reference>